<keyword evidence="2 3" id="KW-0687">Ribonucleoprotein</keyword>
<feature type="compositionally biased region" description="Low complexity" evidence="4">
    <location>
        <begin position="91"/>
        <end position="106"/>
    </location>
</feature>
<dbReference type="InterPro" id="IPR023803">
    <property type="entry name" value="Ribosomal_bS16_dom_sf"/>
</dbReference>
<feature type="region of interest" description="Disordered" evidence="4">
    <location>
        <begin position="80"/>
        <end position="106"/>
    </location>
</feature>
<dbReference type="HAMAP" id="MF_00385">
    <property type="entry name" value="Ribosomal_bS16"/>
    <property type="match status" value="1"/>
</dbReference>
<dbReference type="AlphaFoldDB" id="A0A6B1D3T1"/>
<keyword evidence="1 3" id="KW-0689">Ribosomal protein</keyword>
<dbReference type="GO" id="GO:0006412">
    <property type="term" value="P:translation"/>
    <property type="evidence" value="ECO:0007669"/>
    <property type="project" value="UniProtKB-UniRule"/>
</dbReference>
<dbReference type="PANTHER" id="PTHR12919">
    <property type="entry name" value="30S RIBOSOMAL PROTEIN S16"/>
    <property type="match status" value="1"/>
</dbReference>
<evidence type="ECO:0000256" key="4">
    <source>
        <dbReference type="SAM" id="MobiDB-lite"/>
    </source>
</evidence>
<feature type="compositionally biased region" description="Basic and acidic residues" evidence="4">
    <location>
        <begin position="80"/>
        <end position="89"/>
    </location>
</feature>
<dbReference type="GO" id="GO:0015935">
    <property type="term" value="C:small ribosomal subunit"/>
    <property type="evidence" value="ECO:0007669"/>
    <property type="project" value="TreeGrafter"/>
</dbReference>
<gene>
    <name evidence="3 5" type="primary">rpsP</name>
    <name evidence="5" type="ORF">F4X14_04170</name>
</gene>
<dbReference type="GO" id="GO:0003735">
    <property type="term" value="F:structural constituent of ribosome"/>
    <property type="evidence" value="ECO:0007669"/>
    <property type="project" value="InterPro"/>
</dbReference>
<organism evidence="5">
    <name type="scientific">Caldilineaceae bacterium SB0661_bin_32</name>
    <dbReference type="NCBI Taxonomy" id="2605255"/>
    <lineage>
        <taxon>Bacteria</taxon>
        <taxon>Bacillati</taxon>
        <taxon>Chloroflexota</taxon>
        <taxon>Caldilineae</taxon>
        <taxon>Caldilineales</taxon>
        <taxon>Caldilineaceae</taxon>
    </lineage>
</organism>
<protein>
    <recommendedName>
        <fullName evidence="3">Small ribosomal subunit protein bS16</fullName>
    </recommendedName>
</protein>
<proteinExistence type="inferred from homology"/>
<accession>A0A6B1D3T1</accession>
<dbReference type="PANTHER" id="PTHR12919:SF20">
    <property type="entry name" value="SMALL RIBOSOMAL SUBUNIT PROTEIN BS16M"/>
    <property type="match status" value="1"/>
</dbReference>
<dbReference type="EMBL" id="VXMH01000018">
    <property type="protein sequence ID" value="MYC94145.1"/>
    <property type="molecule type" value="Genomic_DNA"/>
</dbReference>
<dbReference type="NCBIfam" id="TIGR00002">
    <property type="entry name" value="S16"/>
    <property type="match status" value="1"/>
</dbReference>
<name>A0A6B1D3T1_9CHLR</name>
<dbReference type="Pfam" id="PF00886">
    <property type="entry name" value="Ribosomal_S16"/>
    <property type="match status" value="1"/>
</dbReference>
<sequence>MVRIRLRRMGAKKKPFYRIVVADQRSPRDGRFIENIGTYDPMTDPPTINVKSERAGHWLRVGAQPSDAVARLLKKTGITDEHGKLKEVEADAGQAAEAAPAEPEAA</sequence>
<dbReference type="InterPro" id="IPR000307">
    <property type="entry name" value="Ribosomal_bS16"/>
</dbReference>
<comment type="similarity">
    <text evidence="3">Belongs to the bacterial ribosomal protein bS16 family.</text>
</comment>
<dbReference type="Gene3D" id="3.30.1320.10">
    <property type="match status" value="1"/>
</dbReference>
<evidence type="ECO:0000256" key="1">
    <source>
        <dbReference type="ARBA" id="ARBA00022980"/>
    </source>
</evidence>
<dbReference type="SUPFAM" id="SSF54565">
    <property type="entry name" value="Ribosomal protein S16"/>
    <property type="match status" value="1"/>
</dbReference>
<evidence type="ECO:0000256" key="2">
    <source>
        <dbReference type="ARBA" id="ARBA00023274"/>
    </source>
</evidence>
<dbReference type="GO" id="GO:0005737">
    <property type="term" value="C:cytoplasm"/>
    <property type="evidence" value="ECO:0007669"/>
    <property type="project" value="UniProtKB-ARBA"/>
</dbReference>
<evidence type="ECO:0000256" key="3">
    <source>
        <dbReference type="HAMAP-Rule" id="MF_00385"/>
    </source>
</evidence>
<evidence type="ECO:0000313" key="5">
    <source>
        <dbReference type="EMBL" id="MYC94145.1"/>
    </source>
</evidence>
<reference evidence="5" key="1">
    <citation type="submission" date="2019-09" db="EMBL/GenBank/DDBJ databases">
        <title>Characterisation of the sponge microbiome using genome-centric metagenomics.</title>
        <authorList>
            <person name="Engelberts J.P."/>
            <person name="Robbins S.J."/>
            <person name="De Goeij J.M."/>
            <person name="Aranda M."/>
            <person name="Bell S.C."/>
            <person name="Webster N.S."/>
        </authorList>
    </citation>
    <scope>NUCLEOTIDE SEQUENCE</scope>
    <source>
        <strain evidence="5">SB0661_bin_32</strain>
    </source>
</reference>
<comment type="caution">
    <text evidence="5">The sequence shown here is derived from an EMBL/GenBank/DDBJ whole genome shotgun (WGS) entry which is preliminary data.</text>
</comment>